<name>A0A429GTC6_9CREN</name>
<comment type="caution">
    <text evidence="1">The sequence shown here is derived from an EMBL/GenBank/DDBJ whole genome shotgun (WGS) entry which is preliminary data.</text>
</comment>
<proteinExistence type="predicted"/>
<organism evidence="1 2">
    <name type="scientific">Candidatus Methanodesulfokora washburnensis</name>
    <dbReference type="NCBI Taxonomy" id="2478471"/>
    <lineage>
        <taxon>Archaea</taxon>
        <taxon>Thermoproteota</taxon>
        <taxon>Candidatus Korarchaeia</taxon>
        <taxon>Candidatus Korarchaeia incertae sedis</taxon>
        <taxon>Candidatus Methanodesulfokora</taxon>
    </lineage>
</organism>
<dbReference type="RefSeq" id="WP_125670556.1">
    <property type="nucleotide sequence ID" value="NZ_RCOS01000040.1"/>
</dbReference>
<gene>
    <name evidence="1" type="ORF">D6D85_02895</name>
</gene>
<protein>
    <submittedName>
        <fullName evidence="1">Uncharacterized protein</fullName>
    </submittedName>
</protein>
<keyword evidence="2" id="KW-1185">Reference proteome</keyword>
<dbReference type="EMBL" id="RCOS01000040">
    <property type="protein sequence ID" value="RSN77186.1"/>
    <property type="molecule type" value="Genomic_DNA"/>
</dbReference>
<sequence length="93" mass="10367">MNVDEKLELLGFESDGIEVERWGKLRIKLKANGPTTVSVELSGDVDWLNPGVIELSGESFIEVPMKPRSCDEIPVKVTVNGEKQSISKKKLRK</sequence>
<evidence type="ECO:0000313" key="1">
    <source>
        <dbReference type="EMBL" id="RSN77186.1"/>
    </source>
</evidence>
<dbReference type="AlphaFoldDB" id="A0A429GTC6"/>
<evidence type="ECO:0000313" key="2">
    <source>
        <dbReference type="Proteomes" id="UP000277582"/>
    </source>
</evidence>
<dbReference type="Proteomes" id="UP000277582">
    <property type="component" value="Unassembled WGS sequence"/>
</dbReference>
<accession>A0A429GTC6</accession>
<reference evidence="1 2" key="1">
    <citation type="submission" date="2018-10" db="EMBL/GenBank/DDBJ databases">
        <title>Co-occurring genomic capacity for anaerobic methane metabolism and dissimilatory sulfite reduction discovered in the Korarchaeota.</title>
        <authorList>
            <person name="Mckay L.J."/>
            <person name="Dlakic M."/>
            <person name="Fields M.W."/>
            <person name="Delmont T.O."/>
            <person name="Eren A.M."/>
            <person name="Jay Z.J."/>
            <person name="Klingelsmith K.B."/>
            <person name="Rusch D.B."/>
            <person name="Inskeep W.P."/>
        </authorList>
    </citation>
    <scope>NUCLEOTIDE SEQUENCE [LARGE SCALE GENOMIC DNA]</scope>
    <source>
        <strain evidence="1 2">MDKW</strain>
    </source>
</reference>